<keyword evidence="1" id="KW-0812">Transmembrane</keyword>
<gene>
    <name evidence="2" type="ORF">Dfulv_30380</name>
</gene>
<keyword evidence="1" id="KW-1133">Transmembrane helix</keyword>
<protein>
    <submittedName>
        <fullName evidence="2">Uncharacterized protein</fullName>
    </submittedName>
</protein>
<keyword evidence="1" id="KW-0472">Membrane</keyword>
<dbReference type="EMBL" id="CP073720">
    <property type="protein sequence ID" value="UWP79462.1"/>
    <property type="molecule type" value="Genomic_DNA"/>
</dbReference>
<dbReference type="RefSeq" id="WP_259857216.1">
    <property type="nucleotide sequence ID" value="NZ_BAAAST010000084.1"/>
</dbReference>
<evidence type="ECO:0000313" key="2">
    <source>
        <dbReference type="EMBL" id="UWP79462.1"/>
    </source>
</evidence>
<evidence type="ECO:0000313" key="3">
    <source>
        <dbReference type="Proteomes" id="UP001059617"/>
    </source>
</evidence>
<feature type="transmembrane region" description="Helical" evidence="1">
    <location>
        <begin position="12"/>
        <end position="30"/>
    </location>
</feature>
<dbReference type="Proteomes" id="UP001059617">
    <property type="component" value="Chromosome"/>
</dbReference>
<evidence type="ECO:0000256" key="1">
    <source>
        <dbReference type="SAM" id="Phobius"/>
    </source>
</evidence>
<organism evidence="2 3">
    <name type="scientific">Dactylosporangium fulvum</name>
    <dbReference type="NCBI Taxonomy" id="53359"/>
    <lineage>
        <taxon>Bacteria</taxon>
        <taxon>Bacillati</taxon>
        <taxon>Actinomycetota</taxon>
        <taxon>Actinomycetes</taxon>
        <taxon>Micromonosporales</taxon>
        <taxon>Micromonosporaceae</taxon>
        <taxon>Dactylosporangium</taxon>
    </lineage>
</organism>
<accession>A0ABY5VP06</accession>
<reference evidence="2" key="2">
    <citation type="submission" date="2022-09" db="EMBL/GenBank/DDBJ databases">
        <title>Biosynthetic gene clusters of Dactylosporangioum fulvum.</title>
        <authorList>
            <person name="Caradec T."/>
        </authorList>
    </citation>
    <scope>NUCLEOTIDE SEQUENCE</scope>
    <source>
        <strain evidence="2">NRRL B-16292</strain>
    </source>
</reference>
<sequence length="59" mass="6408">MPSRRPWSPLAWFFAVVVLIVVVLLGAGALTGPEEALWAFAALLAGLGTVFLAVSRWRR</sequence>
<keyword evidence="3" id="KW-1185">Reference proteome</keyword>
<name>A0ABY5VP06_9ACTN</name>
<feature type="transmembrane region" description="Helical" evidence="1">
    <location>
        <begin position="36"/>
        <end position="54"/>
    </location>
</feature>
<reference evidence="2" key="1">
    <citation type="submission" date="2021-04" db="EMBL/GenBank/DDBJ databases">
        <authorList>
            <person name="Hartkoorn R.C."/>
            <person name="Beaudoing E."/>
            <person name="Hot D."/>
        </authorList>
    </citation>
    <scope>NUCLEOTIDE SEQUENCE</scope>
    <source>
        <strain evidence="2">NRRL B-16292</strain>
    </source>
</reference>
<proteinExistence type="predicted"/>